<dbReference type="eggNOG" id="KOG1056">
    <property type="taxonomic scope" value="Eukaryota"/>
</dbReference>
<evidence type="ECO:0000256" key="1">
    <source>
        <dbReference type="ARBA" id="ARBA00004651"/>
    </source>
</evidence>
<dbReference type="EMBL" id="AAQR03189348">
    <property type="status" value="NOT_ANNOTATED_CDS"/>
    <property type="molecule type" value="Genomic_DNA"/>
</dbReference>
<dbReference type="FunFam" id="2.10.50.30:FF:000002">
    <property type="entry name" value="Vomeronasal 2 receptor, h1"/>
    <property type="match status" value="1"/>
</dbReference>
<dbReference type="InterPro" id="IPR028082">
    <property type="entry name" value="Peripla_BP_I"/>
</dbReference>
<sequence>YLTHSMGLSFFSHHLNEVSGFKKFIQTVILFKYPHDTHLTDLWFVSFNCSMSSDCRTLENCPPNASMELIPWAMLDKSYNVYNGVYAVTQFLHEMLLQQVEMQPAGNGDRMVVSPWQLHPFLRNIHFKNPAGDPVNLDEGRKLDSEYDILNFWNFPEGLGLKMKVGQFTPYVPRAQQLSVSEYMNEWTIGFIQAPHCVCSESCGPEFRRTAQEGRAACCFDCIPYSEKEISNDTDVDQCVKCPDLQYASIERSHCLPKAITFLAYKDPLGMALVSTALCLSVLTLAVLGVFANYQDTSIVKANNRALSYILLILPTCCFLCSLLFIDGHDTATCILQHTTFTTFGVVFTVAVSTALAKTIAVVLAFQVTAPGRRMRHVLVSGAPNSVIPICSLVQLTICGTWLGTSPPFVDTDSHSEHSHIIIVCSKGLATAFHCVLGYLGCLGLGSFAVAFLARNLPDTFNEAKFLTFSMLVFCSIWITFLLVYHSTKGKVVVAMEVFSILASGAGLLGCIFAPKCYIILLRPDRNTFHGLRDKSHSHSGSNNPS</sequence>
<dbReference type="Ensembl" id="ENSOGAT00000034253.1">
    <property type="protein sequence ID" value="ENSOGAP00000020005.1"/>
    <property type="gene ID" value="ENSOGAG00000031816.1"/>
</dbReference>
<accession>H0XV63</accession>
<dbReference type="PRINTS" id="PR01535">
    <property type="entry name" value="VOMERONASL2R"/>
</dbReference>
<dbReference type="HOGENOM" id="CLU_005389_5_0_1"/>
<feature type="transmembrane region" description="Helical" evidence="12">
    <location>
        <begin position="269"/>
        <end position="294"/>
    </location>
</feature>
<reference evidence="14" key="3">
    <citation type="submission" date="2025-09" db="UniProtKB">
        <authorList>
            <consortium name="Ensembl"/>
        </authorList>
    </citation>
    <scope>IDENTIFICATION</scope>
</reference>
<evidence type="ECO:0000256" key="6">
    <source>
        <dbReference type="ARBA" id="ARBA00022989"/>
    </source>
</evidence>
<dbReference type="Gene3D" id="3.40.50.2300">
    <property type="match status" value="2"/>
</dbReference>
<evidence type="ECO:0000313" key="14">
    <source>
        <dbReference type="Ensembl" id="ENSOGAP00000020005.1"/>
    </source>
</evidence>
<evidence type="ECO:0000256" key="10">
    <source>
        <dbReference type="ARBA" id="ARBA00023180"/>
    </source>
</evidence>
<keyword evidence="6 12" id="KW-1133">Transmembrane helix</keyword>
<evidence type="ECO:0000256" key="12">
    <source>
        <dbReference type="SAM" id="Phobius"/>
    </source>
</evidence>
<evidence type="ECO:0000256" key="2">
    <source>
        <dbReference type="ARBA" id="ARBA00007242"/>
    </source>
</evidence>
<dbReference type="OMA" id="FYLTMFW"/>
<dbReference type="InterPro" id="IPR011500">
    <property type="entry name" value="GPCR_3_9-Cys_dom"/>
</dbReference>
<comment type="subcellular location">
    <subcellularLocation>
        <location evidence="1">Cell membrane</location>
        <topology evidence="1">Multi-pass membrane protein</topology>
    </subcellularLocation>
</comment>
<dbReference type="InterPro" id="IPR017978">
    <property type="entry name" value="GPCR_3_C"/>
</dbReference>
<dbReference type="PANTHER" id="PTHR24061:SF545">
    <property type="entry name" value="VOMERONASAL 2, RECEPTOR 118-RELATED"/>
    <property type="match status" value="1"/>
</dbReference>
<dbReference type="GeneTree" id="ENSGT00950000183069"/>
<feature type="transmembrane region" description="Helical" evidence="12">
    <location>
        <begin position="306"/>
        <end position="326"/>
    </location>
</feature>
<organism evidence="14 15">
    <name type="scientific">Otolemur garnettii</name>
    <name type="common">Small-eared galago</name>
    <name type="synonym">Garnett's greater bushbaby</name>
    <dbReference type="NCBI Taxonomy" id="30611"/>
    <lineage>
        <taxon>Eukaryota</taxon>
        <taxon>Metazoa</taxon>
        <taxon>Chordata</taxon>
        <taxon>Craniata</taxon>
        <taxon>Vertebrata</taxon>
        <taxon>Euteleostomi</taxon>
        <taxon>Mammalia</taxon>
        <taxon>Eutheria</taxon>
        <taxon>Euarchontoglires</taxon>
        <taxon>Primates</taxon>
        <taxon>Strepsirrhini</taxon>
        <taxon>Lorisiformes</taxon>
        <taxon>Galagidae</taxon>
        <taxon>Otolemur</taxon>
    </lineage>
</organism>
<dbReference type="InParanoid" id="H0XV63"/>
<dbReference type="GO" id="GO:0005886">
    <property type="term" value="C:plasma membrane"/>
    <property type="evidence" value="ECO:0007669"/>
    <property type="project" value="UniProtKB-SubCell"/>
</dbReference>
<evidence type="ECO:0000256" key="5">
    <source>
        <dbReference type="ARBA" id="ARBA00022729"/>
    </source>
</evidence>
<dbReference type="Pfam" id="PF07562">
    <property type="entry name" value="NCD3G"/>
    <property type="match status" value="1"/>
</dbReference>
<name>H0XV63_OTOGA</name>
<dbReference type="InterPro" id="IPR004073">
    <property type="entry name" value="GPCR_3_vmron_rcpt_2"/>
</dbReference>
<reference evidence="15" key="1">
    <citation type="submission" date="2011-03" db="EMBL/GenBank/DDBJ databases">
        <title>Version 3 of the genome sequence of Otolemur garnettii (Bushbaby).</title>
        <authorList>
            <consortium name="The Broad Institute Genome Sequencing Platform"/>
            <person name="Di Palma F."/>
            <person name="Johnson J."/>
            <person name="Lander E.S."/>
            <person name="Lindblad-Toh K."/>
            <person name="Jaffe D.B."/>
            <person name="Gnerre S."/>
            <person name="MacCallum I."/>
            <person name="Przybylski D."/>
            <person name="Ribeiro F.J."/>
            <person name="Burton J.N."/>
            <person name="Walker B.J."/>
            <person name="Sharpe T."/>
            <person name="Hall G."/>
        </authorList>
    </citation>
    <scope>NUCLEOTIDE SEQUENCE [LARGE SCALE GENOMIC DNA]</scope>
</reference>
<keyword evidence="8 12" id="KW-0472">Membrane</keyword>
<dbReference type="PANTHER" id="PTHR24061">
    <property type="entry name" value="CALCIUM-SENSING RECEPTOR-RELATED"/>
    <property type="match status" value="1"/>
</dbReference>
<feature type="transmembrane region" description="Helical" evidence="12">
    <location>
        <begin position="346"/>
        <end position="366"/>
    </location>
</feature>
<dbReference type="PROSITE" id="PS50259">
    <property type="entry name" value="G_PROTEIN_RECEP_F3_4"/>
    <property type="match status" value="1"/>
</dbReference>
<dbReference type="CDD" id="cd15283">
    <property type="entry name" value="7tmC_V2R_pheromone"/>
    <property type="match status" value="1"/>
</dbReference>
<dbReference type="EMBL" id="AAQR03189349">
    <property type="status" value="NOT_ANNOTATED_CDS"/>
    <property type="molecule type" value="Genomic_DNA"/>
</dbReference>
<dbReference type="InterPro" id="IPR000068">
    <property type="entry name" value="GPCR_3_Ca_sens_rcpt-rel"/>
</dbReference>
<dbReference type="PRINTS" id="PR00248">
    <property type="entry name" value="GPCRMGR"/>
</dbReference>
<evidence type="ECO:0000256" key="7">
    <source>
        <dbReference type="ARBA" id="ARBA00023040"/>
    </source>
</evidence>
<dbReference type="Proteomes" id="UP000005225">
    <property type="component" value="Unassembled WGS sequence"/>
</dbReference>
<evidence type="ECO:0000256" key="4">
    <source>
        <dbReference type="ARBA" id="ARBA00022692"/>
    </source>
</evidence>
<protein>
    <recommendedName>
        <fullName evidence="13">G-protein coupled receptors family 3 profile domain-containing protein</fullName>
    </recommendedName>
</protein>
<evidence type="ECO:0000256" key="9">
    <source>
        <dbReference type="ARBA" id="ARBA00023170"/>
    </source>
</evidence>
<evidence type="ECO:0000256" key="8">
    <source>
        <dbReference type="ARBA" id="ARBA00023136"/>
    </source>
</evidence>
<keyword evidence="3" id="KW-1003">Cell membrane</keyword>
<dbReference type="InterPro" id="IPR000337">
    <property type="entry name" value="GPCR_3"/>
</dbReference>
<keyword evidence="4 12" id="KW-0812">Transmembrane</keyword>
<keyword evidence="9" id="KW-0675">Receptor</keyword>
<keyword evidence="7" id="KW-0297">G-protein coupled receptor</keyword>
<dbReference type="STRING" id="30611.ENSOGAP00000020005"/>
<comment type="similarity">
    <text evidence="2">Belongs to the G-protein coupled receptor 3 family.</text>
</comment>
<evidence type="ECO:0000259" key="13">
    <source>
        <dbReference type="PROSITE" id="PS50259"/>
    </source>
</evidence>
<keyword evidence="15" id="KW-1185">Reference proteome</keyword>
<dbReference type="InterPro" id="IPR038550">
    <property type="entry name" value="GPCR_3_9-Cys_sf"/>
</dbReference>
<keyword evidence="5" id="KW-0732">Signal</keyword>
<reference evidence="14" key="2">
    <citation type="submission" date="2025-08" db="UniProtKB">
        <authorList>
            <consortium name="Ensembl"/>
        </authorList>
    </citation>
    <scope>IDENTIFICATION</scope>
</reference>
<dbReference type="GO" id="GO:0004930">
    <property type="term" value="F:G protein-coupled receptor activity"/>
    <property type="evidence" value="ECO:0007669"/>
    <property type="project" value="UniProtKB-KW"/>
</dbReference>
<dbReference type="Pfam" id="PF00003">
    <property type="entry name" value="7tm_3"/>
    <property type="match status" value="1"/>
</dbReference>
<feature type="domain" description="G-protein coupled receptors family 3 profile" evidence="13">
    <location>
        <begin position="269"/>
        <end position="536"/>
    </location>
</feature>
<dbReference type="AlphaFoldDB" id="H0XV63"/>
<evidence type="ECO:0000313" key="15">
    <source>
        <dbReference type="Proteomes" id="UP000005225"/>
    </source>
</evidence>
<evidence type="ECO:0000256" key="11">
    <source>
        <dbReference type="ARBA" id="ARBA00023224"/>
    </source>
</evidence>
<proteinExistence type="inferred from homology"/>
<evidence type="ECO:0000256" key="3">
    <source>
        <dbReference type="ARBA" id="ARBA00022475"/>
    </source>
</evidence>
<keyword evidence="10" id="KW-0325">Glycoprotein</keyword>
<feature type="transmembrane region" description="Helical" evidence="12">
    <location>
        <begin position="466"/>
        <end position="486"/>
    </location>
</feature>
<dbReference type="Gene3D" id="2.10.50.30">
    <property type="entry name" value="GPCR, family 3, nine cysteines domain"/>
    <property type="match status" value="1"/>
</dbReference>
<feature type="transmembrane region" description="Helical" evidence="12">
    <location>
        <begin position="498"/>
        <end position="521"/>
    </location>
</feature>
<dbReference type="SUPFAM" id="SSF53822">
    <property type="entry name" value="Periplasmic binding protein-like I"/>
    <property type="match status" value="1"/>
</dbReference>
<feature type="transmembrane region" description="Helical" evidence="12">
    <location>
        <begin position="436"/>
        <end position="454"/>
    </location>
</feature>
<keyword evidence="11" id="KW-0807">Transducer</keyword>